<reference evidence="2" key="2">
    <citation type="journal article" date="2023" name="IMA Fungus">
        <title>Comparative genomic study of the Penicillium genus elucidates a diverse pangenome and 15 lateral gene transfer events.</title>
        <authorList>
            <person name="Petersen C."/>
            <person name="Sorensen T."/>
            <person name="Nielsen M.R."/>
            <person name="Sondergaard T.E."/>
            <person name="Sorensen J.L."/>
            <person name="Fitzpatrick D.A."/>
            <person name="Frisvad J.C."/>
            <person name="Nielsen K.L."/>
        </authorList>
    </citation>
    <scope>NUCLEOTIDE SEQUENCE</scope>
    <source>
        <strain evidence="2">IBT 15544</strain>
    </source>
</reference>
<accession>A0A9W9JD39</accession>
<dbReference type="Proteomes" id="UP001150904">
    <property type="component" value="Unassembled WGS sequence"/>
</dbReference>
<feature type="domain" description="Carboxylesterase type B" evidence="1">
    <location>
        <begin position="3"/>
        <end position="442"/>
    </location>
</feature>
<name>A0A9W9JD39_9EURO</name>
<dbReference type="PANTHER" id="PTHR43142">
    <property type="entry name" value="CARBOXYLIC ESTER HYDROLASE"/>
    <property type="match status" value="1"/>
</dbReference>
<dbReference type="InterPro" id="IPR029058">
    <property type="entry name" value="AB_hydrolase_fold"/>
</dbReference>
<dbReference type="RefSeq" id="XP_058305071.1">
    <property type="nucleotide sequence ID" value="XM_058455083.1"/>
</dbReference>
<gene>
    <name evidence="2" type="ORF">N7498_008021</name>
</gene>
<dbReference type="GO" id="GO:0072330">
    <property type="term" value="P:monocarboxylic acid biosynthetic process"/>
    <property type="evidence" value="ECO:0007669"/>
    <property type="project" value="UniProtKB-ARBA"/>
</dbReference>
<dbReference type="InterPro" id="IPR002018">
    <property type="entry name" value="CarbesteraseB"/>
</dbReference>
<keyword evidence="3" id="KW-1185">Reference proteome</keyword>
<dbReference type="AlphaFoldDB" id="A0A9W9JD39"/>
<dbReference type="EMBL" id="JAPQKR010000015">
    <property type="protein sequence ID" value="KAJ5194583.1"/>
    <property type="molecule type" value="Genomic_DNA"/>
</dbReference>
<comment type="caution">
    <text evidence="2">The sequence shown here is derived from an EMBL/GenBank/DDBJ whole genome shotgun (WGS) entry which is preliminary data.</text>
</comment>
<dbReference type="Gene3D" id="3.40.50.1820">
    <property type="entry name" value="alpha/beta hydrolase"/>
    <property type="match status" value="1"/>
</dbReference>
<dbReference type="SUPFAM" id="SSF53474">
    <property type="entry name" value="alpha/beta-Hydrolases"/>
    <property type="match status" value="1"/>
</dbReference>
<proteinExistence type="predicted"/>
<dbReference type="PANTHER" id="PTHR43142:SF11">
    <property type="entry name" value="CARBOXYLIC ESTER HYDROLASE"/>
    <property type="match status" value="1"/>
</dbReference>
<dbReference type="GO" id="GO:0017000">
    <property type="term" value="P:antibiotic biosynthetic process"/>
    <property type="evidence" value="ECO:0007669"/>
    <property type="project" value="UniProtKB-ARBA"/>
</dbReference>
<evidence type="ECO:0000259" key="1">
    <source>
        <dbReference type="Pfam" id="PF00135"/>
    </source>
</evidence>
<organism evidence="2 3">
    <name type="scientific">Penicillium cinerascens</name>
    <dbReference type="NCBI Taxonomy" id="70096"/>
    <lineage>
        <taxon>Eukaryota</taxon>
        <taxon>Fungi</taxon>
        <taxon>Dikarya</taxon>
        <taxon>Ascomycota</taxon>
        <taxon>Pezizomycotina</taxon>
        <taxon>Eurotiomycetes</taxon>
        <taxon>Eurotiomycetidae</taxon>
        <taxon>Eurotiales</taxon>
        <taxon>Aspergillaceae</taxon>
        <taxon>Penicillium</taxon>
    </lineage>
</organism>
<dbReference type="OrthoDB" id="3200163at2759"/>
<evidence type="ECO:0000313" key="3">
    <source>
        <dbReference type="Proteomes" id="UP001150904"/>
    </source>
</evidence>
<evidence type="ECO:0000313" key="2">
    <source>
        <dbReference type="EMBL" id="KAJ5194583.1"/>
    </source>
</evidence>
<sequence>MTTILATRCLGDIRGKTGEGVTQFLGVKYANLKNRFADAELVEERKGDILDATADGPTALSPPVGCEIELGHVQHSLPKKDLTQSDVDCLNLNVAVPSNATPSSKLPVLVYIHGGGLFIGANSWPQNDLLRLVKLSIEKNLPVVVVAINYRLGAPGFLTSEELRNAGYRANNGLRDQRMALAWVRKHIEDFGGDPENITAAGMSAGGAAVTYHLHSQKPLFKRAISMSGTSLFVPALPYEVHEENYKHAMAALGLNDIAAEERVKALLEMPGHELIAKLPPSVLVSPAIDSDIVLPGITYNELGKPNSKALPGHSWCQDLLIGDAEVDTSILQVVAPRINANCTERFISAVRQVLASHPEEAQRILDFYGITEDTPDEKSISSIFKFSADILCHAAALSFARGWNGNAYVYHFNEGNPWDGPWKGHANHILDTAYLFQTFTEYLSPEQQKVGTAFAEDFFKFCHGLAPWPAITPGEINSGFSARVYGPSDQGKISGVVTEAFGGDSMRRSILFDGASKVPLDDLAKVFVNFMAS</sequence>
<dbReference type="Pfam" id="PF00135">
    <property type="entry name" value="COesterase"/>
    <property type="match status" value="1"/>
</dbReference>
<dbReference type="GeneID" id="83182384"/>
<protein>
    <recommendedName>
        <fullName evidence="1">Carboxylesterase type B domain-containing protein</fullName>
    </recommendedName>
</protein>
<reference evidence="2" key="1">
    <citation type="submission" date="2022-12" db="EMBL/GenBank/DDBJ databases">
        <authorList>
            <person name="Petersen C."/>
        </authorList>
    </citation>
    <scope>NUCLEOTIDE SEQUENCE</scope>
    <source>
        <strain evidence="2">IBT 15544</strain>
    </source>
</reference>